<evidence type="ECO:0000313" key="5">
    <source>
        <dbReference type="Proteomes" id="UP000314294"/>
    </source>
</evidence>
<protein>
    <submittedName>
        <fullName evidence="4">Phosphoglucomutase-like protein 5</fullName>
    </submittedName>
</protein>
<dbReference type="PANTHER" id="PTHR22573:SF27">
    <property type="entry name" value="PHOSPHOGLUCOMUTASE-LIKE PROTEIN 5"/>
    <property type="match status" value="1"/>
</dbReference>
<dbReference type="Gene3D" id="3.30.310.50">
    <property type="entry name" value="Alpha-D-phosphohexomutase, C-terminal domain"/>
    <property type="match status" value="1"/>
</dbReference>
<dbReference type="InterPro" id="IPR016055">
    <property type="entry name" value="A-D-PHexomutase_a/b/a-I/II/III"/>
</dbReference>
<dbReference type="GO" id="GO:0004614">
    <property type="term" value="F:phosphoglucomutase activity"/>
    <property type="evidence" value="ECO:0007669"/>
    <property type="project" value="InterPro"/>
</dbReference>
<dbReference type="InterPro" id="IPR005841">
    <property type="entry name" value="Alpha-D-phosphohexomutase_SF"/>
</dbReference>
<dbReference type="OrthoDB" id="2291at2759"/>
<dbReference type="InterPro" id="IPR045244">
    <property type="entry name" value="PGM"/>
</dbReference>
<dbReference type="Pfam" id="PF02880">
    <property type="entry name" value="PGM_PMM_III"/>
    <property type="match status" value="1"/>
</dbReference>
<gene>
    <name evidence="4" type="primary">Pgm5_1</name>
    <name evidence="4" type="ORF">EYF80_031771</name>
</gene>
<proteinExistence type="inferred from homology"/>
<dbReference type="FunFam" id="3.40.120.10:FF:000004">
    <property type="entry name" value="Phosphoglucomutase 5"/>
    <property type="match status" value="1"/>
</dbReference>
<keyword evidence="5" id="KW-1185">Reference proteome</keyword>
<dbReference type="PRINTS" id="PR00509">
    <property type="entry name" value="PGMPMM"/>
</dbReference>
<evidence type="ECO:0000256" key="2">
    <source>
        <dbReference type="ARBA" id="ARBA00022553"/>
    </source>
</evidence>
<dbReference type="SUPFAM" id="SSF53738">
    <property type="entry name" value="Phosphoglucomutase, first 3 domains"/>
    <property type="match status" value="2"/>
</dbReference>
<dbReference type="Proteomes" id="UP000314294">
    <property type="component" value="Unassembled WGS sequence"/>
</dbReference>
<dbReference type="AlphaFoldDB" id="A0A4Z2GZ16"/>
<dbReference type="GO" id="GO:0005912">
    <property type="term" value="C:adherens junction"/>
    <property type="evidence" value="ECO:0007669"/>
    <property type="project" value="TreeGrafter"/>
</dbReference>
<dbReference type="SUPFAM" id="SSF55957">
    <property type="entry name" value="Phosphoglucomutase, C-terminal domain"/>
    <property type="match status" value="1"/>
</dbReference>
<dbReference type="GO" id="GO:0005975">
    <property type="term" value="P:carbohydrate metabolic process"/>
    <property type="evidence" value="ECO:0007669"/>
    <property type="project" value="InterPro"/>
</dbReference>
<comment type="similarity">
    <text evidence="1">Belongs to the phosphohexose mutase family.</text>
</comment>
<evidence type="ECO:0000259" key="3">
    <source>
        <dbReference type="Pfam" id="PF02880"/>
    </source>
</evidence>
<evidence type="ECO:0000256" key="1">
    <source>
        <dbReference type="ARBA" id="ARBA00010231"/>
    </source>
</evidence>
<dbReference type="InterPro" id="IPR036900">
    <property type="entry name" value="A-D-PHexomutase_C_sf"/>
</dbReference>
<dbReference type="EMBL" id="SRLO01000391">
    <property type="protein sequence ID" value="TNN58023.1"/>
    <property type="molecule type" value="Genomic_DNA"/>
</dbReference>
<dbReference type="GO" id="GO:0030239">
    <property type="term" value="P:myofibril assembly"/>
    <property type="evidence" value="ECO:0007669"/>
    <property type="project" value="TreeGrafter"/>
</dbReference>
<comment type="caution">
    <text evidence="4">The sequence shown here is derived from an EMBL/GenBank/DDBJ whole genome shotgun (WGS) entry which is preliminary data.</text>
</comment>
<organism evidence="4 5">
    <name type="scientific">Liparis tanakae</name>
    <name type="common">Tanaka's snailfish</name>
    <dbReference type="NCBI Taxonomy" id="230148"/>
    <lineage>
        <taxon>Eukaryota</taxon>
        <taxon>Metazoa</taxon>
        <taxon>Chordata</taxon>
        <taxon>Craniata</taxon>
        <taxon>Vertebrata</taxon>
        <taxon>Euteleostomi</taxon>
        <taxon>Actinopterygii</taxon>
        <taxon>Neopterygii</taxon>
        <taxon>Teleostei</taxon>
        <taxon>Neoteleostei</taxon>
        <taxon>Acanthomorphata</taxon>
        <taxon>Eupercaria</taxon>
        <taxon>Perciformes</taxon>
        <taxon>Cottioidei</taxon>
        <taxon>Cottales</taxon>
        <taxon>Liparidae</taxon>
        <taxon>Liparis</taxon>
    </lineage>
</organism>
<dbReference type="InterPro" id="IPR005846">
    <property type="entry name" value="A-D-PHexomutase_a/b/a-III"/>
</dbReference>
<dbReference type="GO" id="GO:0014706">
    <property type="term" value="P:striated muscle tissue development"/>
    <property type="evidence" value="ECO:0007669"/>
    <property type="project" value="TreeGrafter"/>
</dbReference>
<dbReference type="GO" id="GO:0042383">
    <property type="term" value="C:sarcolemma"/>
    <property type="evidence" value="ECO:0007669"/>
    <property type="project" value="TreeGrafter"/>
</dbReference>
<sequence>MERIYQVSRKLEEYAICPDLRIDLSRLGRQEFDLENKFKPFRVEIVDSVEVYLQLLRNIFDFSAIKSLLTGPDQLKIHIDAMNGVMGPYVRRILCDELGAPANSAVNSVPLEDFGGQPPEPNLTYATSLVDAMKEGDFGFGAAFDADGTDRVAKAMKLALYETPTGWRYFGNLMDSGRCSLCGEESFGTGSDHIREKDGLWSVLVWLSIMAARKQGVEQIVREHWAKFGRNYFCRFDYEALDPRAAFYLMRDLESVISDKAFTSQKFAVGDHVYSVERADNFEYIDPVDGTVARNQVVLGPLIAIALKISNVHERTGRRGPNLIT</sequence>
<dbReference type="Pfam" id="PF24947">
    <property type="entry name" value="PGM1_C_vert_fung"/>
    <property type="match status" value="1"/>
</dbReference>
<keyword evidence="2" id="KW-0597">Phosphoprotein</keyword>
<feature type="domain" description="Alpha-D-phosphohexomutase alpha/beta/alpha" evidence="3">
    <location>
        <begin position="148"/>
        <end position="228"/>
    </location>
</feature>
<name>A0A4Z2GZ16_9TELE</name>
<evidence type="ECO:0000313" key="4">
    <source>
        <dbReference type="EMBL" id="TNN58023.1"/>
    </source>
</evidence>
<dbReference type="GO" id="GO:0030055">
    <property type="term" value="C:cell-substrate junction"/>
    <property type="evidence" value="ECO:0007669"/>
    <property type="project" value="TreeGrafter"/>
</dbReference>
<dbReference type="Gene3D" id="3.40.120.10">
    <property type="entry name" value="Alpha-D-Glucose-1,6-Bisphosphate, subunit A, domain 3"/>
    <property type="match status" value="2"/>
</dbReference>
<dbReference type="GO" id="GO:0005829">
    <property type="term" value="C:cytosol"/>
    <property type="evidence" value="ECO:0007669"/>
    <property type="project" value="TreeGrafter"/>
</dbReference>
<dbReference type="PANTHER" id="PTHR22573">
    <property type="entry name" value="PHOSPHOHEXOMUTASE FAMILY MEMBER"/>
    <property type="match status" value="1"/>
</dbReference>
<accession>A0A4Z2GZ16</accession>
<reference evidence="4 5" key="1">
    <citation type="submission" date="2019-03" db="EMBL/GenBank/DDBJ databases">
        <title>First draft genome of Liparis tanakae, snailfish: a comprehensive survey of snailfish specific genes.</title>
        <authorList>
            <person name="Kim W."/>
            <person name="Song I."/>
            <person name="Jeong J.-H."/>
            <person name="Kim D."/>
            <person name="Kim S."/>
            <person name="Ryu S."/>
            <person name="Song J.Y."/>
            <person name="Lee S.K."/>
        </authorList>
    </citation>
    <scope>NUCLEOTIDE SEQUENCE [LARGE SCALE GENOMIC DNA]</scope>
    <source>
        <tissue evidence="4">Muscle</tissue>
    </source>
</reference>